<evidence type="ECO:0000313" key="3">
    <source>
        <dbReference type="Proteomes" id="UP000055024"/>
    </source>
</evidence>
<proteinExistence type="predicted"/>
<sequence>MFENEVTKNYLMELEDLVLQLSGLVACAILRLIFIPGYLTPRRVWGSDAPNRPISYHIFAGCLSMNVVSALLCRLVAMLLPARHGVVNTADHRSFDSYMTPTLTF</sequence>
<accession>A0A0V1GXV0</accession>
<dbReference type="Proteomes" id="UP000055024">
    <property type="component" value="Unassembled WGS sequence"/>
</dbReference>
<feature type="transmembrane region" description="Helical" evidence="1">
    <location>
        <begin position="54"/>
        <end position="77"/>
    </location>
</feature>
<reference evidence="2 3" key="1">
    <citation type="submission" date="2015-01" db="EMBL/GenBank/DDBJ databases">
        <title>Evolution of Trichinella species and genotypes.</title>
        <authorList>
            <person name="Korhonen P.K."/>
            <person name="Edoardo P."/>
            <person name="Giuseppe L.R."/>
            <person name="Gasser R.B."/>
        </authorList>
    </citation>
    <scope>NUCLEOTIDE SEQUENCE [LARGE SCALE GENOMIC DNA]</scope>
    <source>
        <strain evidence="2">ISS1029</strain>
    </source>
</reference>
<comment type="caution">
    <text evidence="2">The sequence shown here is derived from an EMBL/GenBank/DDBJ whole genome shotgun (WGS) entry which is preliminary data.</text>
</comment>
<organism evidence="2 3">
    <name type="scientific">Trichinella zimbabwensis</name>
    <dbReference type="NCBI Taxonomy" id="268475"/>
    <lineage>
        <taxon>Eukaryota</taxon>
        <taxon>Metazoa</taxon>
        <taxon>Ecdysozoa</taxon>
        <taxon>Nematoda</taxon>
        <taxon>Enoplea</taxon>
        <taxon>Dorylaimia</taxon>
        <taxon>Trichinellida</taxon>
        <taxon>Trichinellidae</taxon>
        <taxon>Trichinella</taxon>
    </lineage>
</organism>
<keyword evidence="1" id="KW-0812">Transmembrane</keyword>
<keyword evidence="3" id="KW-1185">Reference proteome</keyword>
<name>A0A0V1GXV0_9BILA</name>
<dbReference type="EMBL" id="JYDP01000213">
    <property type="protein sequence ID" value="KRZ02883.1"/>
    <property type="molecule type" value="Genomic_DNA"/>
</dbReference>
<dbReference type="AlphaFoldDB" id="A0A0V1GXV0"/>
<protein>
    <submittedName>
        <fullName evidence="2">Uncharacterized protein</fullName>
    </submittedName>
</protein>
<gene>
    <name evidence="2" type="ORF">T11_8710</name>
</gene>
<evidence type="ECO:0000256" key="1">
    <source>
        <dbReference type="SAM" id="Phobius"/>
    </source>
</evidence>
<keyword evidence="1" id="KW-1133">Transmembrane helix</keyword>
<feature type="transmembrane region" description="Helical" evidence="1">
    <location>
        <begin position="17"/>
        <end position="34"/>
    </location>
</feature>
<keyword evidence="1" id="KW-0472">Membrane</keyword>
<evidence type="ECO:0000313" key="2">
    <source>
        <dbReference type="EMBL" id="KRZ02883.1"/>
    </source>
</evidence>